<dbReference type="GO" id="GO:0008270">
    <property type="term" value="F:zinc ion binding"/>
    <property type="evidence" value="ECO:0007669"/>
    <property type="project" value="InterPro"/>
</dbReference>
<dbReference type="InterPro" id="IPR020752">
    <property type="entry name" value="Glu-tRNA-synth_I_codon-bd_sub1"/>
</dbReference>
<dbReference type="NCBIfam" id="TIGR00464">
    <property type="entry name" value="gltX_bact"/>
    <property type="match status" value="1"/>
</dbReference>
<dbReference type="Gene3D" id="1.10.10.350">
    <property type="match status" value="1"/>
</dbReference>
<dbReference type="InterPro" id="IPR008925">
    <property type="entry name" value="aa_tRNA-synth_I_cd-bd_sf"/>
</dbReference>
<dbReference type="HAMAP" id="MF_00022">
    <property type="entry name" value="Glu_tRNA_synth_type1"/>
    <property type="match status" value="1"/>
</dbReference>
<keyword evidence="6 8" id="KW-0648">Protein biosynthesis</keyword>
<accession>A0A662DIC9</accession>
<dbReference type="InterPro" id="IPR014729">
    <property type="entry name" value="Rossmann-like_a/b/a_fold"/>
</dbReference>
<dbReference type="GO" id="GO:0006424">
    <property type="term" value="P:glutamyl-tRNA aminoacylation"/>
    <property type="evidence" value="ECO:0007669"/>
    <property type="project" value="UniProtKB-UniRule"/>
</dbReference>
<dbReference type="InterPro" id="IPR004527">
    <property type="entry name" value="Glu-tRNA-ligase_bac/mito"/>
</dbReference>
<dbReference type="Gene3D" id="1.10.8.70">
    <property type="entry name" value="Glutamate-tRNA synthetase, class I, anticodon-binding domain 1"/>
    <property type="match status" value="1"/>
</dbReference>
<keyword evidence="4 8" id="KW-0547">Nucleotide-binding</keyword>
<dbReference type="GO" id="GO:0000049">
    <property type="term" value="F:tRNA binding"/>
    <property type="evidence" value="ECO:0007669"/>
    <property type="project" value="InterPro"/>
</dbReference>
<gene>
    <name evidence="8" type="primary">gltX</name>
    <name evidence="11" type="ORF">DRJ04_00180</name>
</gene>
<evidence type="ECO:0000256" key="7">
    <source>
        <dbReference type="ARBA" id="ARBA00023146"/>
    </source>
</evidence>
<dbReference type="PRINTS" id="PR00987">
    <property type="entry name" value="TRNASYNTHGLU"/>
</dbReference>
<dbReference type="PANTHER" id="PTHR43311:SF2">
    <property type="entry name" value="GLUTAMATE--TRNA LIGASE, MITOCHONDRIAL-RELATED"/>
    <property type="match status" value="1"/>
</dbReference>
<evidence type="ECO:0000313" key="12">
    <source>
        <dbReference type="Proteomes" id="UP000280417"/>
    </source>
</evidence>
<evidence type="ECO:0000313" key="11">
    <source>
        <dbReference type="EMBL" id="RLE15490.1"/>
    </source>
</evidence>
<dbReference type="InterPro" id="IPR001412">
    <property type="entry name" value="aa-tRNA-synth_I_CS"/>
</dbReference>
<dbReference type="InterPro" id="IPR020751">
    <property type="entry name" value="aa-tRNA-synth_I_codon-bd_sub2"/>
</dbReference>
<evidence type="ECO:0000259" key="9">
    <source>
        <dbReference type="Pfam" id="PF00749"/>
    </source>
</evidence>
<reference evidence="11 12" key="1">
    <citation type="submission" date="2018-06" db="EMBL/GenBank/DDBJ databases">
        <title>Extensive metabolic versatility and redundancy in microbially diverse, dynamic hydrothermal sediments.</title>
        <authorList>
            <person name="Dombrowski N."/>
            <person name="Teske A."/>
            <person name="Baker B.J."/>
        </authorList>
    </citation>
    <scope>NUCLEOTIDE SEQUENCE [LARGE SCALE GENOMIC DNA]</scope>
    <source>
        <strain evidence="11">B3_G15</strain>
    </source>
</reference>
<evidence type="ECO:0000256" key="2">
    <source>
        <dbReference type="ARBA" id="ARBA00022490"/>
    </source>
</evidence>
<proteinExistence type="inferred from homology"/>
<dbReference type="Pfam" id="PF00749">
    <property type="entry name" value="tRNA-synt_1c"/>
    <property type="match status" value="1"/>
</dbReference>
<dbReference type="InterPro" id="IPR033910">
    <property type="entry name" value="GluRS_core"/>
</dbReference>
<evidence type="ECO:0000259" key="10">
    <source>
        <dbReference type="Pfam" id="PF19269"/>
    </source>
</evidence>
<evidence type="ECO:0000256" key="1">
    <source>
        <dbReference type="ARBA" id="ARBA00007894"/>
    </source>
</evidence>
<comment type="function">
    <text evidence="8">Catalyzes the attachment of glutamate to tRNA(Glu) in a two-step reaction: glutamate is first activated by ATP to form Glu-AMP and then transferred to the acceptor end of tRNA(Glu).</text>
</comment>
<evidence type="ECO:0000256" key="5">
    <source>
        <dbReference type="ARBA" id="ARBA00022840"/>
    </source>
</evidence>
<evidence type="ECO:0000256" key="6">
    <source>
        <dbReference type="ARBA" id="ARBA00022917"/>
    </source>
</evidence>
<comment type="caution">
    <text evidence="8">Lacks conserved residue(s) required for the propagation of feature annotation.</text>
</comment>
<dbReference type="AlphaFoldDB" id="A0A662DIC9"/>
<keyword evidence="5 8" id="KW-0067">ATP-binding</keyword>
<feature type="binding site" evidence="8">
    <location>
        <position position="253"/>
    </location>
    <ligand>
        <name>ATP</name>
        <dbReference type="ChEBI" id="CHEBI:30616"/>
    </ligand>
</feature>
<keyword evidence="7 8" id="KW-0030">Aminoacyl-tRNA synthetase</keyword>
<dbReference type="EMBL" id="QMQA01000002">
    <property type="protein sequence ID" value="RLE15490.1"/>
    <property type="molecule type" value="Genomic_DNA"/>
</dbReference>
<dbReference type="Gene3D" id="3.40.50.620">
    <property type="entry name" value="HUPs"/>
    <property type="match status" value="1"/>
</dbReference>
<feature type="domain" description="Aminoacyl-tRNA synthetase class I anticodon-binding" evidence="10">
    <location>
        <begin position="332"/>
        <end position="481"/>
    </location>
</feature>
<dbReference type="Proteomes" id="UP000280417">
    <property type="component" value="Unassembled WGS sequence"/>
</dbReference>
<dbReference type="InterPro" id="IPR000924">
    <property type="entry name" value="Glu/Gln-tRNA-synth"/>
</dbReference>
<dbReference type="CDD" id="cd00808">
    <property type="entry name" value="GluRS_core"/>
    <property type="match status" value="1"/>
</dbReference>
<dbReference type="PANTHER" id="PTHR43311">
    <property type="entry name" value="GLUTAMATE--TRNA LIGASE"/>
    <property type="match status" value="1"/>
</dbReference>
<dbReference type="InterPro" id="IPR049940">
    <property type="entry name" value="GluQ/Sye"/>
</dbReference>
<organism evidence="11 12">
    <name type="scientific">Aerophobetes bacterium</name>
    <dbReference type="NCBI Taxonomy" id="2030807"/>
    <lineage>
        <taxon>Bacteria</taxon>
        <taxon>Candidatus Aerophobota</taxon>
    </lineage>
</organism>
<evidence type="ECO:0000256" key="4">
    <source>
        <dbReference type="ARBA" id="ARBA00022741"/>
    </source>
</evidence>
<dbReference type="GO" id="GO:0005829">
    <property type="term" value="C:cytosol"/>
    <property type="evidence" value="ECO:0007669"/>
    <property type="project" value="TreeGrafter"/>
</dbReference>
<name>A0A662DIC9_UNCAE</name>
<comment type="caution">
    <text evidence="11">The sequence shown here is derived from an EMBL/GenBank/DDBJ whole genome shotgun (WGS) entry which is preliminary data.</text>
</comment>
<sequence length="495" mass="57284">MQIRVRFAPSPTGELHIGGVRTALFNWLFARHHGGKFILRIEDTDILRSQEDFTKSIINNLKWLGLDWDEGPEVGGEYGPYFQSQRLSIYKKYADTLLAEGKAYLCYCSAEELEAKKKKMQASGVPPVYDGRCRNLSKEERKKFESEGRKPTIRFKVSQKDSLKVRDLLRGEVNFDTQFFGDFIILKSDGTPTYNFACTVDDALMKITHVIRGDDHLSNTPRQLLIYKALGFKPPVYAHIPMILGKDGSKLSKRHGATSVSYYREMGYLPWAVVNYLALLGWSTPDSQQFFTREELIQKFSLERVNKSPAIFDLQKLEWMNAEYIRRMKISELAELLVPYLRKKGWIGEEITPSKYEKILRIIELEKDRLKVLSDIIELADFFFEKDFPYDREAVEKRLKRDYVCPLLKKIKDAVIKMDFLKEKELEETLRQFSRQLGLSTSEVFHPLRVALTGKMRGPGLFELAAVLGKEEVIRRIDRALSLLQDKNGSLQSVY</sequence>
<dbReference type="PROSITE" id="PS00178">
    <property type="entry name" value="AA_TRNA_LIGASE_I"/>
    <property type="match status" value="1"/>
</dbReference>
<keyword evidence="2 8" id="KW-0963">Cytoplasm</keyword>
<protein>
    <recommendedName>
        <fullName evidence="8">Glutamate--tRNA ligase</fullName>
        <ecNumber evidence="8">6.1.1.17</ecNumber>
    </recommendedName>
    <alternativeName>
        <fullName evidence="8">Glutamyl-tRNA synthetase</fullName>
        <shortName evidence="8">GluRS</shortName>
    </alternativeName>
</protein>
<dbReference type="EC" id="6.1.1.17" evidence="8"/>
<feature type="domain" description="Glutamyl/glutaminyl-tRNA synthetase class Ib catalytic" evidence="9">
    <location>
        <begin position="2"/>
        <end position="319"/>
    </location>
</feature>
<dbReference type="InterPro" id="IPR045462">
    <property type="entry name" value="aa-tRNA-synth_I_cd-bd"/>
</dbReference>
<dbReference type="GO" id="GO:0005524">
    <property type="term" value="F:ATP binding"/>
    <property type="evidence" value="ECO:0007669"/>
    <property type="project" value="UniProtKB-UniRule"/>
</dbReference>
<evidence type="ECO:0000256" key="3">
    <source>
        <dbReference type="ARBA" id="ARBA00022598"/>
    </source>
</evidence>
<evidence type="ECO:0000256" key="8">
    <source>
        <dbReference type="HAMAP-Rule" id="MF_00022"/>
    </source>
</evidence>
<dbReference type="SUPFAM" id="SSF52374">
    <property type="entry name" value="Nucleotidylyl transferase"/>
    <property type="match status" value="1"/>
</dbReference>
<dbReference type="Pfam" id="PF19269">
    <property type="entry name" value="Anticodon_2"/>
    <property type="match status" value="1"/>
</dbReference>
<dbReference type="InterPro" id="IPR020058">
    <property type="entry name" value="Glu/Gln-tRNA-synth_Ib_cat-dom"/>
</dbReference>
<dbReference type="SUPFAM" id="SSF48163">
    <property type="entry name" value="An anticodon-binding domain of class I aminoacyl-tRNA synthetases"/>
    <property type="match status" value="1"/>
</dbReference>
<feature type="short sequence motif" description="'HIGH' region" evidence="8">
    <location>
        <begin position="9"/>
        <end position="19"/>
    </location>
</feature>
<comment type="subunit">
    <text evidence="8">Monomer.</text>
</comment>
<keyword evidence="3 8" id="KW-0436">Ligase</keyword>
<comment type="catalytic activity">
    <reaction evidence="8">
        <text>tRNA(Glu) + L-glutamate + ATP = L-glutamyl-tRNA(Glu) + AMP + diphosphate</text>
        <dbReference type="Rhea" id="RHEA:23540"/>
        <dbReference type="Rhea" id="RHEA-COMP:9663"/>
        <dbReference type="Rhea" id="RHEA-COMP:9680"/>
        <dbReference type="ChEBI" id="CHEBI:29985"/>
        <dbReference type="ChEBI" id="CHEBI:30616"/>
        <dbReference type="ChEBI" id="CHEBI:33019"/>
        <dbReference type="ChEBI" id="CHEBI:78442"/>
        <dbReference type="ChEBI" id="CHEBI:78520"/>
        <dbReference type="ChEBI" id="CHEBI:456215"/>
        <dbReference type="EC" id="6.1.1.17"/>
    </reaction>
</comment>
<feature type="short sequence motif" description="'KMSKS' region" evidence="8">
    <location>
        <begin position="250"/>
        <end position="254"/>
    </location>
</feature>
<comment type="similarity">
    <text evidence="1 8">Belongs to the class-I aminoacyl-tRNA synthetase family. Glutamate--tRNA ligase type 1 subfamily.</text>
</comment>
<dbReference type="FunFam" id="3.40.50.620:FF:000045">
    <property type="entry name" value="Glutamate--tRNA ligase, mitochondrial"/>
    <property type="match status" value="1"/>
</dbReference>
<dbReference type="GO" id="GO:0004818">
    <property type="term" value="F:glutamate-tRNA ligase activity"/>
    <property type="evidence" value="ECO:0007669"/>
    <property type="project" value="UniProtKB-UniRule"/>
</dbReference>
<dbReference type="NCBIfam" id="NF004315">
    <property type="entry name" value="PRK05710.1-4"/>
    <property type="match status" value="1"/>
</dbReference>
<comment type="subcellular location">
    <subcellularLocation>
        <location evidence="8">Cytoplasm</location>
    </subcellularLocation>
</comment>